<feature type="compositionally biased region" description="Basic residues" evidence="1">
    <location>
        <begin position="267"/>
        <end position="284"/>
    </location>
</feature>
<evidence type="ECO:0000313" key="3">
    <source>
        <dbReference type="Proteomes" id="UP000005206"/>
    </source>
</evidence>
<dbReference type="Proteomes" id="UP000005206">
    <property type="component" value="Chromosome 9"/>
</dbReference>
<feature type="compositionally biased region" description="Low complexity" evidence="1">
    <location>
        <begin position="305"/>
        <end position="324"/>
    </location>
</feature>
<feature type="region of interest" description="Disordered" evidence="1">
    <location>
        <begin position="1"/>
        <end position="43"/>
    </location>
</feature>
<organism evidence="2 3">
    <name type="scientific">Fusarium vanettenii (strain ATCC MYA-4622 / CBS 123669 / FGSC 9596 / NRRL 45880 / 77-13-4)</name>
    <name type="common">Fusarium solani subsp. pisi</name>
    <dbReference type="NCBI Taxonomy" id="660122"/>
    <lineage>
        <taxon>Eukaryota</taxon>
        <taxon>Fungi</taxon>
        <taxon>Dikarya</taxon>
        <taxon>Ascomycota</taxon>
        <taxon>Pezizomycotina</taxon>
        <taxon>Sordariomycetes</taxon>
        <taxon>Hypocreomycetidae</taxon>
        <taxon>Hypocreales</taxon>
        <taxon>Nectriaceae</taxon>
        <taxon>Fusarium</taxon>
        <taxon>Fusarium solani species complex</taxon>
        <taxon>Fusarium vanettenii</taxon>
    </lineage>
</organism>
<dbReference type="RefSeq" id="XP_003050239.1">
    <property type="nucleotide sequence ID" value="XM_003050193.1"/>
</dbReference>
<dbReference type="GeneID" id="9674675"/>
<dbReference type="EMBL" id="GG698900">
    <property type="protein sequence ID" value="EEU44526.1"/>
    <property type="molecule type" value="Genomic_DNA"/>
</dbReference>
<proteinExistence type="predicted"/>
<dbReference type="InParanoid" id="C7YV65"/>
<dbReference type="AlphaFoldDB" id="C7YV65"/>
<gene>
    <name evidence="2" type="ORF">NECHADRAFT_85167</name>
</gene>
<accession>C7YV65</accession>
<feature type="compositionally biased region" description="Low complexity" evidence="1">
    <location>
        <begin position="25"/>
        <end position="39"/>
    </location>
</feature>
<protein>
    <submittedName>
        <fullName evidence="2">Uncharacterized protein</fullName>
    </submittedName>
</protein>
<dbReference type="KEGG" id="nhe:NECHADRAFT_85167"/>
<reference evidence="2 3" key="1">
    <citation type="journal article" date="2009" name="PLoS Genet.">
        <title>The genome of Nectria haematococca: contribution of supernumerary chromosomes to gene expansion.</title>
        <authorList>
            <person name="Coleman J.J."/>
            <person name="Rounsley S.D."/>
            <person name="Rodriguez-Carres M."/>
            <person name="Kuo A."/>
            <person name="Wasmann C.C."/>
            <person name="Grimwood J."/>
            <person name="Schmutz J."/>
            <person name="Taga M."/>
            <person name="White G.J."/>
            <person name="Zhou S."/>
            <person name="Schwartz D.C."/>
            <person name="Freitag M."/>
            <person name="Ma L.J."/>
            <person name="Danchin E.G."/>
            <person name="Henrissat B."/>
            <person name="Coutinho P.M."/>
            <person name="Nelson D.R."/>
            <person name="Straney D."/>
            <person name="Napoli C.A."/>
            <person name="Barker B.M."/>
            <person name="Gribskov M."/>
            <person name="Rep M."/>
            <person name="Kroken S."/>
            <person name="Molnar I."/>
            <person name="Rensing C."/>
            <person name="Kennell J.C."/>
            <person name="Zamora J."/>
            <person name="Farman M.L."/>
            <person name="Selker E.U."/>
            <person name="Salamov A."/>
            <person name="Shapiro H."/>
            <person name="Pangilinan J."/>
            <person name="Lindquist E."/>
            <person name="Lamers C."/>
            <person name="Grigoriev I.V."/>
            <person name="Geiser D.M."/>
            <person name="Covert S.F."/>
            <person name="Temporini E."/>
            <person name="Vanetten H.D."/>
        </authorList>
    </citation>
    <scope>NUCLEOTIDE SEQUENCE [LARGE SCALE GENOMIC DNA]</scope>
    <source>
        <strain evidence="3">ATCC MYA-4622 / CBS 123669 / FGSC 9596 / NRRL 45880 / 77-13-4</strain>
    </source>
</reference>
<dbReference type="VEuPathDB" id="FungiDB:NECHADRAFT_85167"/>
<feature type="compositionally biased region" description="Basic residues" evidence="1">
    <location>
        <begin position="239"/>
        <end position="252"/>
    </location>
</feature>
<evidence type="ECO:0000313" key="2">
    <source>
        <dbReference type="EMBL" id="EEU44526.1"/>
    </source>
</evidence>
<keyword evidence="3" id="KW-1185">Reference proteome</keyword>
<feature type="region of interest" description="Disordered" evidence="1">
    <location>
        <begin position="219"/>
        <end position="252"/>
    </location>
</feature>
<dbReference type="HOGENOM" id="CLU_659039_0_0_1"/>
<feature type="region of interest" description="Disordered" evidence="1">
    <location>
        <begin position="267"/>
        <end position="324"/>
    </location>
</feature>
<name>C7YV65_FUSV7</name>
<sequence>MSSQPDSSLIVEPSECLTRKDDSSSCRMSSSTHHTQPTTTHKRTNLTNYYPLIKQERWCNPGTSSPKRVIVDVDSIELGYLILVMKEAGNVPLGVQRLLSLLKSISSSRRISIPMTVIVTGYTIPLMPTQPQADIAYLHFDSAVMEDGEDMCGSSGAAITPSGSLVTIDPQLATKTTQMSRHPSEIETNHRKHLPSHISNLHFRRHVFALAAACLSLSPSCSSSPVIDNTMPRLPSSRSGRRRHPRPQLHHPRRLWALRRAYVLVSRRRSRPSRGHLSCRRPSRRPVADAPPSASGLDTQEPEAPETTPINIPNDTTTGTTLNNEPTRGVAWFITIEKIGQTRFCDVQMESAPVELSARRLLDSQSEESLVWDSTTRSVSFAVVDEVVNGYPVDAIERVHNRFIGEMGGILILGEDS</sequence>
<evidence type="ECO:0000256" key="1">
    <source>
        <dbReference type="SAM" id="MobiDB-lite"/>
    </source>
</evidence>